<dbReference type="PROSITE" id="PS51707">
    <property type="entry name" value="CYTH"/>
    <property type="match status" value="1"/>
</dbReference>
<dbReference type="EMBL" id="JACHIO010000002">
    <property type="protein sequence ID" value="MBB5062185.1"/>
    <property type="molecule type" value="Genomic_DNA"/>
</dbReference>
<sequence>MHGAEIELKFPVTDERRFRSSASELGFRLETERTFESNTLYDTPERTLRAGKQLLRLRQYGTRNTVTHKRQSTNGDAGARYKTRIETESVVEDAEALAEIFNQLGYAPVFRYEKYRTEWVAEGGGHLVLDETPIGLWAELEGEPAWIDAVLQQLGIDPETCSTLSYGALFNAWKEATDSPAENLTFAEAGVLATHG</sequence>
<dbReference type="SUPFAM" id="SSF55154">
    <property type="entry name" value="CYTH-like phosphatases"/>
    <property type="match status" value="1"/>
</dbReference>
<dbReference type="InterPro" id="IPR023577">
    <property type="entry name" value="CYTH_domain"/>
</dbReference>
<proteinExistence type="predicted"/>
<dbReference type="RefSeq" id="WP_184252686.1">
    <property type="nucleotide sequence ID" value="NZ_JACHIO010000002.1"/>
</dbReference>
<dbReference type="InterPro" id="IPR033469">
    <property type="entry name" value="CYTH-like_dom_sf"/>
</dbReference>
<dbReference type="Pfam" id="PF01928">
    <property type="entry name" value="CYTH"/>
    <property type="match status" value="1"/>
</dbReference>
<dbReference type="SMART" id="SM01118">
    <property type="entry name" value="CYTH"/>
    <property type="match status" value="1"/>
</dbReference>
<evidence type="ECO:0000313" key="3">
    <source>
        <dbReference type="Proteomes" id="UP000584867"/>
    </source>
</evidence>
<dbReference type="Proteomes" id="UP000584867">
    <property type="component" value="Unassembled WGS sequence"/>
</dbReference>
<dbReference type="CDD" id="cd07890">
    <property type="entry name" value="CYTH-like_AC_IV-like"/>
    <property type="match status" value="1"/>
</dbReference>
<feature type="domain" description="CYTH" evidence="1">
    <location>
        <begin position="3"/>
        <end position="172"/>
    </location>
</feature>
<name>A0A7W7ZLL0_9BACT</name>
<protein>
    <submittedName>
        <fullName evidence="2">Adenylate cyclase class 2</fullName>
        <ecNumber evidence="2">4.6.1.1</ecNumber>
    </submittedName>
</protein>
<gene>
    <name evidence="2" type="ORF">HDF15_000512</name>
</gene>
<dbReference type="GO" id="GO:0004016">
    <property type="term" value="F:adenylate cyclase activity"/>
    <property type="evidence" value="ECO:0007669"/>
    <property type="project" value="UniProtKB-EC"/>
</dbReference>
<dbReference type="AlphaFoldDB" id="A0A7W7ZLL0"/>
<organism evidence="2 3">
    <name type="scientific">Granulicella mallensis</name>
    <dbReference type="NCBI Taxonomy" id="940614"/>
    <lineage>
        <taxon>Bacteria</taxon>
        <taxon>Pseudomonadati</taxon>
        <taxon>Acidobacteriota</taxon>
        <taxon>Terriglobia</taxon>
        <taxon>Terriglobales</taxon>
        <taxon>Acidobacteriaceae</taxon>
        <taxon>Granulicella</taxon>
    </lineage>
</organism>
<accession>A0A7W7ZLL0</accession>
<evidence type="ECO:0000313" key="2">
    <source>
        <dbReference type="EMBL" id="MBB5062185.1"/>
    </source>
</evidence>
<evidence type="ECO:0000259" key="1">
    <source>
        <dbReference type="PROSITE" id="PS51707"/>
    </source>
</evidence>
<dbReference type="Gene3D" id="2.40.320.10">
    <property type="entry name" value="Hypothetical Protein Pfu-838710-001"/>
    <property type="match status" value="1"/>
</dbReference>
<dbReference type="PANTHER" id="PTHR21028:SF2">
    <property type="entry name" value="CYTH DOMAIN-CONTAINING PROTEIN"/>
    <property type="match status" value="1"/>
</dbReference>
<reference evidence="2 3" key="1">
    <citation type="submission" date="2020-08" db="EMBL/GenBank/DDBJ databases">
        <title>Genomic Encyclopedia of Type Strains, Phase IV (KMG-V): Genome sequencing to study the core and pangenomes of soil and plant-associated prokaryotes.</title>
        <authorList>
            <person name="Whitman W."/>
        </authorList>
    </citation>
    <scope>NUCLEOTIDE SEQUENCE [LARGE SCALE GENOMIC DNA]</scope>
    <source>
        <strain evidence="2 3">X5P3</strain>
    </source>
</reference>
<keyword evidence="2" id="KW-0456">Lyase</keyword>
<dbReference type="PANTHER" id="PTHR21028">
    <property type="entry name" value="SI:CH211-156B7.4"/>
    <property type="match status" value="1"/>
</dbReference>
<dbReference type="EC" id="4.6.1.1" evidence="2"/>
<dbReference type="InterPro" id="IPR008173">
    <property type="entry name" value="Adenylyl_cyclase_CyaB"/>
</dbReference>
<comment type="caution">
    <text evidence="2">The sequence shown here is derived from an EMBL/GenBank/DDBJ whole genome shotgun (WGS) entry which is preliminary data.</text>
</comment>